<feature type="region of interest" description="Disordered" evidence="1">
    <location>
        <begin position="1"/>
        <end position="27"/>
    </location>
</feature>
<keyword evidence="3" id="KW-1185">Reference proteome</keyword>
<accession>A0A4Z2IHB6</accession>
<sequence>MESRSWTSQVGKGSQEEDKNQADYKEEDFAEAIRDDTQETIRMQTPDDSPLLTGADVAATKAPPSIGLYAQASDPRIRVRWLC</sequence>
<gene>
    <name evidence="2" type="ORF">EYF80_012971</name>
</gene>
<evidence type="ECO:0000256" key="1">
    <source>
        <dbReference type="SAM" id="MobiDB-lite"/>
    </source>
</evidence>
<dbReference type="EMBL" id="SRLO01000090">
    <property type="protein sequence ID" value="TNN76722.1"/>
    <property type="molecule type" value="Genomic_DNA"/>
</dbReference>
<protein>
    <submittedName>
        <fullName evidence="2">Uncharacterized protein</fullName>
    </submittedName>
</protein>
<feature type="compositionally biased region" description="Polar residues" evidence="1">
    <location>
        <begin position="1"/>
        <end position="12"/>
    </location>
</feature>
<dbReference type="AlphaFoldDB" id="A0A4Z2IHB6"/>
<name>A0A4Z2IHB6_9TELE</name>
<comment type="caution">
    <text evidence="2">The sequence shown here is derived from an EMBL/GenBank/DDBJ whole genome shotgun (WGS) entry which is preliminary data.</text>
</comment>
<proteinExistence type="predicted"/>
<dbReference type="Proteomes" id="UP000314294">
    <property type="component" value="Unassembled WGS sequence"/>
</dbReference>
<reference evidence="2 3" key="1">
    <citation type="submission" date="2019-03" db="EMBL/GenBank/DDBJ databases">
        <title>First draft genome of Liparis tanakae, snailfish: a comprehensive survey of snailfish specific genes.</title>
        <authorList>
            <person name="Kim W."/>
            <person name="Song I."/>
            <person name="Jeong J.-H."/>
            <person name="Kim D."/>
            <person name="Kim S."/>
            <person name="Ryu S."/>
            <person name="Song J.Y."/>
            <person name="Lee S.K."/>
        </authorList>
    </citation>
    <scope>NUCLEOTIDE SEQUENCE [LARGE SCALE GENOMIC DNA]</scope>
    <source>
        <tissue evidence="2">Muscle</tissue>
    </source>
</reference>
<evidence type="ECO:0000313" key="3">
    <source>
        <dbReference type="Proteomes" id="UP000314294"/>
    </source>
</evidence>
<evidence type="ECO:0000313" key="2">
    <source>
        <dbReference type="EMBL" id="TNN76722.1"/>
    </source>
</evidence>
<feature type="compositionally biased region" description="Basic and acidic residues" evidence="1">
    <location>
        <begin position="14"/>
        <end position="24"/>
    </location>
</feature>
<organism evidence="2 3">
    <name type="scientific">Liparis tanakae</name>
    <name type="common">Tanaka's snailfish</name>
    <dbReference type="NCBI Taxonomy" id="230148"/>
    <lineage>
        <taxon>Eukaryota</taxon>
        <taxon>Metazoa</taxon>
        <taxon>Chordata</taxon>
        <taxon>Craniata</taxon>
        <taxon>Vertebrata</taxon>
        <taxon>Euteleostomi</taxon>
        <taxon>Actinopterygii</taxon>
        <taxon>Neopterygii</taxon>
        <taxon>Teleostei</taxon>
        <taxon>Neoteleostei</taxon>
        <taxon>Acanthomorphata</taxon>
        <taxon>Eupercaria</taxon>
        <taxon>Perciformes</taxon>
        <taxon>Cottioidei</taxon>
        <taxon>Cottales</taxon>
        <taxon>Liparidae</taxon>
        <taxon>Liparis</taxon>
    </lineage>
</organism>